<gene>
    <name evidence="2" type="ORF">GCM10022254_46300</name>
</gene>
<accession>A0ABP8CAI9</accession>
<evidence type="ECO:0000313" key="3">
    <source>
        <dbReference type="Proteomes" id="UP001501710"/>
    </source>
</evidence>
<feature type="domain" description="SnoaL-like" evidence="1">
    <location>
        <begin position="19"/>
        <end position="125"/>
    </location>
</feature>
<evidence type="ECO:0000313" key="2">
    <source>
        <dbReference type="EMBL" id="GAA4236507.1"/>
    </source>
</evidence>
<comment type="caution">
    <text evidence="2">The sequence shown here is derived from an EMBL/GenBank/DDBJ whole genome shotgun (WGS) entry which is preliminary data.</text>
</comment>
<dbReference type="SUPFAM" id="SSF54427">
    <property type="entry name" value="NTF2-like"/>
    <property type="match status" value="1"/>
</dbReference>
<dbReference type="Proteomes" id="UP001501710">
    <property type="component" value="Unassembled WGS sequence"/>
</dbReference>
<dbReference type="InterPro" id="IPR032710">
    <property type="entry name" value="NTF2-like_dom_sf"/>
</dbReference>
<organism evidence="2 3">
    <name type="scientific">Actinomadura meridiana</name>
    <dbReference type="NCBI Taxonomy" id="559626"/>
    <lineage>
        <taxon>Bacteria</taxon>
        <taxon>Bacillati</taxon>
        <taxon>Actinomycetota</taxon>
        <taxon>Actinomycetes</taxon>
        <taxon>Streptosporangiales</taxon>
        <taxon>Thermomonosporaceae</taxon>
        <taxon>Actinomadura</taxon>
    </lineage>
</organism>
<dbReference type="Pfam" id="PF12680">
    <property type="entry name" value="SnoaL_2"/>
    <property type="match status" value="1"/>
</dbReference>
<dbReference type="Gene3D" id="3.10.450.50">
    <property type="match status" value="1"/>
</dbReference>
<dbReference type="RefSeq" id="WP_344899978.1">
    <property type="nucleotide sequence ID" value="NZ_BAABAS010000015.1"/>
</dbReference>
<protein>
    <recommendedName>
        <fullName evidence="1">SnoaL-like domain-containing protein</fullName>
    </recommendedName>
</protein>
<reference evidence="3" key="1">
    <citation type="journal article" date="2019" name="Int. J. Syst. Evol. Microbiol.">
        <title>The Global Catalogue of Microorganisms (GCM) 10K type strain sequencing project: providing services to taxonomists for standard genome sequencing and annotation.</title>
        <authorList>
            <consortium name="The Broad Institute Genomics Platform"/>
            <consortium name="The Broad Institute Genome Sequencing Center for Infectious Disease"/>
            <person name="Wu L."/>
            <person name="Ma J."/>
        </authorList>
    </citation>
    <scope>NUCLEOTIDE SEQUENCE [LARGE SCALE GENOMIC DNA]</scope>
    <source>
        <strain evidence="3">JCM 17440</strain>
    </source>
</reference>
<keyword evidence="3" id="KW-1185">Reference proteome</keyword>
<name>A0ABP8CAI9_9ACTN</name>
<sequence>MSVPVRVPGPREVFEHMRRQWLAAEGDQFGDLLADDAVVEMPFAPPGRPSRIEGRDRFVAFAAQRRAALPVRFEEVRDVVIHDTADPEVIVVEYELAGTVTTTGRRAAAPFIGVLRVRDGKIARWREYQDMPAIAAALQPSDAADSVGQAHPEDG</sequence>
<dbReference type="InterPro" id="IPR037401">
    <property type="entry name" value="SnoaL-like"/>
</dbReference>
<dbReference type="EMBL" id="BAABAS010000015">
    <property type="protein sequence ID" value="GAA4236507.1"/>
    <property type="molecule type" value="Genomic_DNA"/>
</dbReference>
<proteinExistence type="predicted"/>
<evidence type="ECO:0000259" key="1">
    <source>
        <dbReference type="Pfam" id="PF12680"/>
    </source>
</evidence>